<reference evidence="1 2" key="1">
    <citation type="submission" date="2016-01" db="EMBL/GenBank/DDBJ databases">
        <authorList>
            <person name="McClelland M."/>
            <person name="Jain A."/>
            <person name="Saraogi P."/>
            <person name="Mendelson R."/>
            <person name="Westerman R."/>
            <person name="SanMiguel P."/>
            <person name="Csonka L."/>
        </authorList>
    </citation>
    <scope>NUCLEOTIDE SEQUENCE [LARGE SCALE GENOMIC DNA]</scope>
    <source>
        <strain evidence="1 2">R-53146</strain>
    </source>
</reference>
<gene>
    <name evidence="1" type="ORF">Ga0061079_10449</name>
</gene>
<dbReference type="EMBL" id="FCOR01000004">
    <property type="protein sequence ID" value="CVK15931.1"/>
    <property type="molecule type" value="Genomic_DNA"/>
</dbReference>
<protein>
    <submittedName>
        <fullName evidence="1">Uncharacterized protein</fullName>
    </submittedName>
</protein>
<dbReference type="AlphaFoldDB" id="A0A0X3ANK2"/>
<keyword evidence="2" id="KW-1185">Reference proteome</keyword>
<sequence>MSPALLFIRLIHGISSDYFKKLVNLLKIKKLLIFIRFNNVNIRLTRLYRYIKSRFDVKINCYKFYSD</sequence>
<evidence type="ECO:0000313" key="1">
    <source>
        <dbReference type="EMBL" id="CVK15931.1"/>
    </source>
</evidence>
<dbReference type="Proteomes" id="UP000182761">
    <property type="component" value="Unassembled WGS sequence"/>
</dbReference>
<evidence type="ECO:0000313" key="2">
    <source>
        <dbReference type="Proteomes" id="UP000182761"/>
    </source>
</evidence>
<proteinExistence type="predicted"/>
<organism evidence="1 2">
    <name type="scientific">Apibacter mensalis</name>
    <dbReference type="NCBI Taxonomy" id="1586267"/>
    <lineage>
        <taxon>Bacteria</taxon>
        <taxon>Pseudomonadati</taxon>
        <taxon>Bacteroidota</taxon>
        <taxon>Flavobacteriia</taxon>
        <taxon>Flavobacteriales</taxon>
        <taxon>Weeksellaceae</taxon>
        <taxon>Apibacter</taxon>
    </lineage>
</organism>
<name>A0A0X3ANK2_9FLAO</name>
<accession>A0A0X3ANK2</accession>